<accession>A0A0E9QHX2</accession>
<proteinExistence type="predicted"/>
<sequence>MISLPLPNNSNTNGSVKMPVENVCSTLFYYLLPSLMCGERSGANWLPCITQVGATHWWWVR</sequence>
<reference evidence="1" key="1">
    <citation type="submission" date="2014-11" db="EMBL/GenBank/DDBJ databases">
        <authorList>
            <person name="Amaro Gonzalez C."/>
        </authorList>
    </citation>
    <scope>NUCLEOTIDE SEQUENCE</scope>
</reference>
<reference evidence="1" key="2">
    <citation type="journal article" date="2015" name="Fish Shellfish Immunol.">
        <title>Early steps in the European eel (Anguilla anguilla)-Vibrio vulnificus interaction in the gills: Role of the RtxA13 toxin.</title>
        <authorList>
            <person name="Callol A."/>
            <person name="Pajuelo D."/>
            <person name="Ebbesson L."/>
            <person name="Teles M."/>
            <person name="MacKenzie S."/>
            <person name="Amaro C."/>
        </authorList>
    </citation>
    <scope>NUCLEOTIDE SEQUENCE</scope>
</reference>
<dbReference type="AlphaFoldDB" id="A0A0E9QHX2"/>
<evidence type="ECO:0000313" key="1">
    <source>
        <dbReference type="EMBL" id="JAH16107.1"/>
    </source>
</evidence>
<organism evidence="1">
    <name type="scientific">Anguilla anguilla</name>
    <name type="common">European freshwater eel</name>
    <name type="synonym">Muraena anguilla</name>
    <dbReference type="NCBI Taxonomy" id="7936"/>
    <lineage>
        <taxon>Eukaryota</taxon>
        <taxon>Metazoa</taxon>
        <taxon>Chordata</taxon>
        <taxon>Craniata</taxon>
        <taxon>Vertebrata</taxon>
        <taxon>Euteleostomi</taxon>
        <taxon>Actinopterygii</taxon>
        <taxon>Neopterygii</taxon>
        <taxon>Teleostei</taxon>
        <taxon>Anguilliformes</taxon>
        <taxon>Anguillidae</taxon>
        <taxon>Anguilla</taxon>
    </lineage>
</organism>
<name>A0A0E9QHX2_ANGAN</name>
<dbReference type="EMBL" id="GBXM01092470">
    <property type="protein sequence ID" value="JAH16107.1"/>
    <property type="molecule type" value="Transcribed_RNA"/>
</dbReference>
<protein>
    <submittedName>
        <fullName evidence="1">Uncharacterized protein</fullName>
    </submittedName>
</protein>